<comment type="similarity">
    <text evidence="1">Belongs to the DsrF/TusC family.</text>
</comment>
<dbReference type="PANTHER" id="PTHR38780:SF1">
    <property type="entry name" value="PROTEIN TUSC"/>
    <property type="match status" value="1"/>
</dbReference>
<evidence type="ECO:0000256" key="1">
    <source>
        <dbReference type="ARBA" id="ARBA00005996"/>
    </source>
</evidence>
<accession>A0A7V1D316</accession>
<proteinExistence type="inferred from homology"/>
<gene>
    <name evidence="2" type="primary">tusC</name>
    <name evidence="2" type="ORF">ENH88_21400</name>
</gene>
<dbReference type="Proteomes" id="UP000886188">
    <property type="component" value="Unassembled WGS sequence"/>
</dbReference>
<dbReference type="EMBL" id="DRGM01000210">
    <property type="protein sequence ID" value="HEA18955.1"/>
    <property type="molecule type" value="Genomic_DNA"/>
</dbReference>
<dbReference type="SUPFAM" id="SSF75169">
    <property type="entry name" value="DsrEFH-like"/>
    <property type="match status" value="1"/>
</dbReference>
<protein>
    <submittedName>
        <fullName evidence="2">Sulfurtransferase complex subunit TusC</fullName>
    </submittedName>
</protein>
<evidence type="ECO:0000313" key="2">
    <source>
        <dbReference type="EMBL" id="HEA18955.1"/>
    </source>
</evidence>
<dbReference type="RefSeq" id="WP_304185434.1">
    <property type="nucleotide sequence ID" value="NZ_DRGM01000210.1"/>
</dbReference>
<reference evidence="2" key="1">
    <citation type="journal article" date="2020" name="mSystems">
        <title>Genome- and Community-Level Interaction Insights into Carbon Utilization and Element Cycling Functions of Hydrothermarchaeota in Hydrothermal Sediment.</title>
        <authorList>
            <person name="Zhou Z."/>
            <person name="Liu Y."/>
            <person name="Xu W."/>
            <person name="Pan J."/>
            <person name="Luo Z.H."/>
            <person name="Li M."/>
        </authorList>
    </citation>
    <scope>NUCLEOTIDE SEQUENCE [LARGE SCALE GENOMIC DNA]</scope>
    <source>
        <strain evidence="2">HyVt-346</strain>
    </source>
</reference>
<sequence>MINVLVLSQHSPFDDLHIRDALDMTLIFAAVEQNISWLFSGPAVLALKKHQQPEQIGLKNYFKTIKTLEIYDVENIYVCEKSLLEYGLDKHNLVVEVKALNYQQQSQLIAQQQQIVNL</sequence>
<dbReference type="InterPro" id="IPR003787">
    <property type="entry name" value="Sulphur_relay_DsrE/F-like"/>
</dbReference>
<name>A0A7V1D316_9GAMM</name>
<comment type="caution">
    <text evidence="2">The sequence shown here is derived from an EMBL/GenBank/DDBJ whole genome shotgun (WGS) entry which is preliminary data.</text>
</comment>
<dbReference type="Gene3D" id="3.40.1260.10">
    <property type="entry name" value="DsrEFH-like"/>
    <property type="match status" value="1"/>
</dbReference>
<dbReference type="NCBIfam" id="TIGR03010">
    <property type="entry name" value="sulf_tusC_dsrF"/>
    <property type="match status" value="1"/>
</dbReference>
<dbReference type="InterPro" id="IPR027396">
    <property type="entry name" value="DsrEFH-like"/>
</dbReference>
<organism evidence="2">
    <name type="scientific">Pseudoalteromonas prydzensis</name>
    <dbReference type="NCBI Taxonomy" id="182141"/>
    <lineage>
        <taxon>Bacteria</taxon>
        <taxon>Pseudomonadati</taxon>
        <taxon>Pseudomonadota</taxon>
        <taxon>Gammaproteobacteria</taxon>
        <taxon>Alteromonadales</taxon>
        <taxon>Pseudoalteromonadaceae</taxon>
        <taxon>Pseudoalteromonas</taxon>
    </lineage>
</organism>
<dbReference type="AlphaFoldDB" id="A0A7V1D316"/>
<dbReference type="NCBIfam" id="NF001238">
    <property type="entry name" value="PRK00211.1"/>
    <property type="match status" value="1"/>
</dbReference>
<dbReference type="Pfam" id="PF02635">
    <property type="entry name" value="DsrE"/>
    <property type="match status" value="1"/>
</dbReference>
<dbReference type="PANTHER" id="PTHR38780">
    <property type="entry name" value="PROTEIN TUSC"/>
    <property type="match status" value="1"/>
</dbReference>
<dbReference type="InterPro" id="IPR017462">
    <property type="entry name" value="Sulphur_relay_TusC/DsrF"/>
</dbReference>